<organism evidence="1 2">
    <name type="scientific">Pseudonocardia hydrocarbonoxydans</name>
    <dbReference type="NCBI Taxonomy" id="76726"/>
    <lineage>
        <taxon>Bacteria</taxon>
        <taxon>Bacillati</taxon>
        <taxon>Actinomycetota</taxon>
        <taxon>Actinomycetes</taxon>
        <taxon>Pseudonocardiales</taxon>
        <taxon>Pseudonocardiaceae</taxon>
        <taxon>Pseudonocardia</taxon>
    </lineage>
</organism>
<accession>A0A4Y3WPZ5</accession>
<dbReference type="OrthoDB" id="2084645at2"/>
<protein>
    <submittedName>
        <fullName evidence="1">Uncharacterized protein</fullName>
    </submittedName>
</protein>
<dbReference type="RefSeq" id="WP_141278030.1">
    <property type="nucleotide sequence ID" value="NZ_BAAARZ010000016.1"/>
</dbReference>
<reference evidence="1 2" key="1">
    <citation type="submission" date="2019-06" db="EMBL/GenBank/DDBJ databases">
        <title>Whole genome shotgun sequence of Pseudonocardia hydrocarbonoxydans NBRC 14498.</title>
        <authorList>
            <person name="Hosoyama A."/>
            <person name="Uohara A."/>
            <person name="Ohji S."/>
            <person name="Ichikawa N."/>
        </authorList>
    </citation>
    <scope>NUCLEOTIDE SEQUENCE [LARGE SCALE GENOMIC DNA]</scope>
    <source>
        <strain evidence="1 2">NBRC 14498</strain>
    </source>
</reference>
<dbReference type="InterPro" id="IPR046485">
    <property type="entry name" value="DUF6578"/>
</dbReference>
<evidence type="ECO:0000313" key="1">
    <source>
        <dbReference type="EMBL" id="GEC19456.1"/>
    </source>
</evidence>
<dbReference type="EMBL" id="BJNG01000015">
    <property type="protein sequence ID" value="GEC19456.1"/>
    <property type="molecule type" value="Genomic_DNA"/>
</dbReference>
<keyword evidence="2" id="KW-1185">Reference proteome</keyword>
<dbReference type="AlphaFoldDB" id="A0A4Y3WPZ5"/>
<name>A0A4Y3WPZ5_9PSEU</name>
<comment type="caution">
    <text evidence="1">The sequence shown here is derived from an EMBL/GenBank/DDBJ whole genome shotgun (WGS) entry which is preliminary data.</text>
</comment>
<dbReference type="Proteomes" id="UP000320338">
    <property type="component" value="Unassembled WGS sequence"/>
</dbReference>
<sequence length="152" mass="15890">MTRNRLTVPVWVDEWQYACCGAAFGVGDRVSWTLGPADRAFLAPLLGPHLPGWTADLPDRGTVPAGDGGEVVVAGEGDLSVLLPGADPAAARHPVGLLAEDRHGGFGATGPSTPGWVRTIRVVRRGTEPVPVRSSTDDPAGAGFLVELDVRY</sequence>
<gene>
    <name evidence="1" type="ORF">PHY01_17390</name>
</gene>
<evidence type="ECO:0000313" key="2">
    <source>
        <dbReference type="Proteomes" id="UP000320338"/>
    </source>
</evidence>
<dbReference type="Pfam" id="PF20218">
    <property type="entry name" value="DUF6578"/>
    <property type="match status" value="1"/>
</dbReference>
<proteinExistence type="predicted"/>